<dbReference type="EMBL" id="JBHUJC010000011">
    <property type="protein sequence ID" value="MFD2275635.1"/>
    <property type="molecule type" value="Genomic_DNA"/>
</dbReference>
<feature type="transmembrane region" description="Helical" evidence="1">
    <location>
        <begin position="119"/>
        <end position="140"/>
    </location>
</feature>
<evidence type="ECO:0000256" key="1">
    <source>
        <dbReference type="SAM" id="Phobius"/>
    </source>
</evidence>
<dbReference type="Proteomes" id="UP001597297">
    <property type="component" value="Unassembled WGS sequence"/>
</dbReference>
<name>A0ABW5E416_9BACT</name>
<evidence type="ECO:0000313" key="3">
    <source>
        <dbReference type="Proteomes" id="UP001597297"/>
    </source>
</evidence>
<feature type="transmembrane region" description="Helical" evidence="1">
    <location>
        <begin position="89"/>
        <end position="113"/>
    </location>
</feature>
<proteinExistence type="predicted"/>
<feature type="transmembrane region" description="Helical" evidence="1">
    <location>
        <begin position="25"/>
        <end position="45"/>
    </location>
</feature>
<keyword evidence="1" id="KW-1133">Transmembrane helix</keyword>
<comment type="caution">
    <text evidence="2">The sequence shown here is derived from an EMBL/GenBank/DDBJ whole genome shotgun (WGS) entry which is preliminary data.</text>
</comment>
<keyword evidence="3" id="KW-1185">Reference proteome</keyword>
<evidence type="ECO:0000313" key="2">
    <source>
        <dbReference type="EMBL" id="MFD2275635.1"/>
    </source>
</evidence>
<reference evidence="3" key="1">
    <citation type="journal article" date="2019" name="Int. J. Syst. Evol. Microbiol.">
        <title>The Global Catalogue of Microorganisms (GCM) 10K type strain sequencing project: providing services to taxonomists for standard genome sequencing and annotation.</title>
        <authorList>
            <consortium name="The Broad Institute Genomics Platform"/>
            <consortium name="The Broad Institute Genome Sequencing Center for Infectious Disease"/>
            <person name="Wu L."/>
            <person name="Ma J."/>
        </authorList>
    </citation>
    <scope>NUCLEOTIDE SEQUENCE [LARGE SCALE GENOMIC DNA]</scope>
    <source>
        <strain evidence="3">JCM 16545</strain>
    </source>
</reference>
<accession>A0ABW5E416</accession>
<organism evidence="2 3">
    <name type="scientific">Rubritalea spongiae</name>
    <dbReference type="NCBI Taxonomy" id="430797"/>
    <lineage>
        <taxon>Bacteria</taxon>
        <taxon>Pseudomonadati</taxon>
        <taxon>Verrucomicrobiota</taxon>
        <taxon>Verrucomicrobiia</taxon>
        <taxon>Verrucomicrobiales</taxon>
        <taxon>Rubritaleaceae</taxon>
        <taxon>Rubritalea</taxon>
    </lineage>
</organism>
<keyword evidence="1" id="KW-0812">Transmembrane</keyword>
<dbReference type="RefSeq" id="WP_377094776.1">
    <property type="nucleotide sequence ID" value="NZ_JBHSJM010000001.1"/>
</dbReference>
<protein>
    <recommendedName>
        <fullName evidence="4">DUF1449 family protein</fullName>
    </recommendedName>
</protein>
<gene>
    <name evidence="2" type="ORF">ACFSQZ_04060</name>
</gene>
<sequence>MAKRTIISSSVFVVKEILELSLNPWVIPFTLMTVLCCIYWLLALLGTIDMDALDIDLDLDSDADFDGDVGNGGGGMFTSFLKFVNATDVPLMIVVTFLSLGMWFSSLVGVYIFKPEGNWLLPLVIWLVGFVVSCLVIAVITKPLIPLFRAFKKGEDDEEPIIGCESEVVTGRLTESFGQVRVFRKHGAPALINCRLAEGDESLKKGDRVVVISRDEEAGVYVVKQI</sequence>
<keyword evidence="1" id="KW-0472">Membrane</keyword>
<evidence type="ECO:0008006" key="4">
    <source>
        <dbReference type="Google" id="ProtNLM"/>
    </source>
</evidence>